<accession>A0AAE1EG63</accession>
<reference evidence="1" key="1">
    <citation type="journal article" date="2023" name="G3 (Bethesda)">
        <title>A reference genome for the long-term kleptoplast-retaining sea slug Elysia crispata morphotype clarki.</title>
        <authorList>
            <person name="Eastman K.E."/>
            <person name="Pendleton A.L."/>
            <person name="Shaikh M.A."/>
            <person name="Suttiyut T."/>
            <person name="Ogas R."/>
            <person name="Tomko P."/>
            <person name="Gavelis G."/>
            <person name="Widhalm J.R."/>
            <person name="Wisecaver J.H."/>
        </authorList>
    </citation>
    <scope>NUCLEOTIDE SEQUENCE</scope>
    <source>
        <strain evidence="1">ECLA1</strain>
    </source>
</reference>
<dbReference type="Proteomes" id="UP001283361">
    <property type="component" value="Unassembled WGS sequence"/>
</dbReference>
<protein>
    <submittedName>
        <fullName evidence="1">Uncharacterized protein</fullName>
    </submittedName>
</protein>
<gene>
    <name evidence="1" type="ORF">RRG08_066249</name>
</gene>
<proteinExistence type="predicted"/>
<dbReference type="EMBL" id="JAWDGP010000067">
    <property type="protein sequence ID" value="KAK3804013.1"/>
    <property type="molecule type" value="Genomic_DNA"/>
</dbReference>
<sequence length="76" mass="8294">MATHCLQCDCIVRSVASILELRAVGVKLAPLEPLERPSTLNAPGDSSDVLLPCCSLRGKQRVELIGTQNRCLHWPI</sequence>
<name>A0AAE1EG63_9GAST</name>
<keyword evidence="2" id="KW-1185">Reference proteome</keyword>
<comment type="caution">
    <text evidence="1">The sequence shown here is derived from an EMBL/GenBank/DDBJ whole genome shotgun (WGS) entry which is preliminary data.</text>
</comment>
<evidence type="ECO:0000313" key="2">
    <source>
        <dbReference type="Proteomes" id="UP001283361"/>
    </source>
</evidence>
<evidence type="ECO:0000313" key="1">
    <source>
        <dbReference type="EMBL" id="KAK3804013.1"/>
    </source>
</evidence>
<organism evidence="1 2">
    <name type="scientific">Elysia crispata</name>
    <name type="common">lettuce slug</name>
    <dbReference type="NCBI Taxonomy" id="231223"/>
    <lineage>
        <taxon>Eukaryota</taxon>
        <taxon>Metazoa</taxon>
        <taxon>Spiralia</taxon>
        <taxon>Lophotrochozoa</taxon>
        <taxon>Mollusca</taxon>
        <taxon>Gastropoda</taxon>
        <taxon>Heterobranchia</taxon>
        <taxon>Euthyneura</taxon>
        <taxon>Panpulmonata</taxon>
        <taxon>Sacoglossa</taxon>
        <taxon>Placobranchoidea</taxon>
        <taxon>Plakobranchidae</taxon>
        <taxon>Elysia</taxon>
    </lineage>
</organism>
<dbReference type="AlphaFoldDB" id="A0AAE1EG63"/>